<dbReference type="InterPro" id="IPR000257">
    <property type="entry name" value="Uroporphyrinogen_deCOase"/>
</dbReference>
<protein>
    <recommendedName>
        <fullName evidence="1">Uroporphyrinogen decarboxylase (URO-D) domain-containing protein</fullName>
    </recommendedName>
</protein>
<evidence type="ECO:0000259" key="1">
    <source>
        <dbReference type="Pfam" id="PF01208"/>
    </source>
</evidence>
<dbReference type="SUPFAM" id="SSF51726">
    <property type="entry name" value="UROD/MetE-like"/>
    <property type="match status" value="1"/>
</dbReference>
<dbReference type="Proteomes" id="UP000070341">
    <property type="component" value="Unassembled WGS sequence"/>
</dbReference>
<evidence type="ECO:0000313" key="3">
    <source>
        <dbReference type="Proteomes" id="UP000070341"/>
    </source>
</evidence>
<sequence length="351" mass="41332">MKSKERVIKTLEFDNPDRVPRDLWWLPAIEMFQEEELEALMSKYPMDITAPEIEPGTTAQQRESDLPSYTTYLIKNPFQGKYLDEWGSIWHIGEDGVLGEVKEPVLNDLDKLDDLDPPWEFLETTDLSKVDSQCEKSDKFMLSHDCSRPFERMQFIRGPEKLYKDLVRNREKVIELRDKVHEYNLEQIKMWLETKVDGIFIMDDWGSQNNLLISPDIWREVFKPLYKEYCDLVHKHDKYIFFHSDGYIQDIYGDLIEVGMDAINSQLFVMNIEKLAEMHKGDVTFWGEIDRQRLLPFGEPEEIKKAVYRVRRALEDGSGGVIAQCEWGKNNPAENIETVYEAWSESLEEIK</sequence>
<dbReference type="AlphaFoldDB" id="A0A133V0C5"/>
<dbReference type="PANTHER" id="PTHR47099:SF1">
    <property type="entry name" value="METHYLCOBAMIDE:COM METHYLTRANSFERASE MTBA"/>
    <property type="match status" value="1"/>
</dbReference>
<dbReference type="GO" id="GO:0006779">
    <property type="term" value="P:porphyrin-containing compound biosynthetic process"/>
    <property type="evidence" value="ECO:0007669"/>
    <property type="project" value="InterPro"/>
</dbReference>
<dbReference type="Pfam" id="PF01208">
    <property type="entry name" value="URO-D"/>
    <property type="match status" value="1"/>
</dbReference>
<dbReference type="InterPro" id="IPR052024">
    <property type="entry name" value="Methanogen_methyltrans"/>
</dbReference>
<comment type="caution">
    <text evidence="2">The sequence shown here is derived from an EMBL/GenBank/DDBJ whole genome shotgun (WGS) entry which is preliminary data.</text>
</comment>
<name>A0A133V0C5_9EURY</name>
<reference evidence="2 3" key="1">
    <citation type="journal article" date="2016" name="Sci. Rep.">
        <title>Metabolic traits of an uncultured archaeal lineage -MSBL1- from brine pools of the Red Sea.</title>
        <authorList>
            <person name="Mwirichia R."/>
            <person name="Alam I."/>
            <person name="Rashid M."/>
            <person name="Vinu M."/>
            <person name="Ba-Alawi W."/>
            <person name="Anthony Kamau A."/>
            <person name="Kamanda Ngugi D."/>
            <person name="Goker M."/>
            <person name="Klenk H.P."/>
            <person name="Bajic V."/>
            <person name="Stingl U."/>
        </authorList>
    </citation>
    <scope>NUCLEOTIDE SEQUENCE [LARGE SCALE GENOMIC DNA]</scope>
    <source>
        <strain evidence="2">SCGC-AAA259M10</strain>
    </source>
</reference>
<accession>A0A133V0C5</accession>
<evidence type="ECO:0000313" key="2">
    <source>
        <dbReference type="EMBL" id="KXA99887.1"/>
    </source>
</evidence>
<organism evidence="2 3">
    <name type="scientific">candidate division MSBL1 archaeon SCGC-AAA259M10</name>
    <dbReference type="NCBI Taxonomy" id="1698270"/>
    <lineage>
        <taxon>Archaea</taxon>
        <taxon>Methanobacteriati</taxon>
        <taxon>Methanobacteriota</taxon>
        <taxon>candidate division MSBL1</taxon>
    </lineage>
</organism>
<dbReference type="EMBL" id="LHXU01000027">
    <property type="protein sequence ID" value="KXA99887.1"/>
    <property type="molecule type" value="Genomic_DNA"/>
</dbReference>
<dbReference type="PANTHER" id="PTHR47099">
    <property type="entry name" value="METHYLCOBAMIDE:COM METHYLTRANSFERASE MTBA"/>
    <property type="match status" value="1"/>
</dbReference>
<dbReference type="GO" id="GO:0004853">
    <property type="term" value="F:uroporphyrinogen decarboxylase activity"/>
    <property type="evidence" value="ECO:0007669"/>
    <property type="project" value="InterPro"/>
</dbReference>
<keyword evidence="3" id="KW-1185">Reference proteome</keyword>
<gene>
    <name evidence="2" type="ORF">AKJ40_02275</name>
</gene>
<feature type="domain" description="Uroporphyrinogen decarboxylase (URO-D)" evidence="1">
    <location>
        <begin position="99"/>
        <end position="343"/>
    </location>
</feature>
<proteinExistence type="predicted"/>
<dbReference type="Gene3D" id="3.20.20.210">
    <property type="match status" value="1"/>
</dbReference>
<dbReference type="InterPro" id="IPR038071">
    <property type="entry name" value="UROD/MetE-like_sf"/>
</dbReference>